<comment type="caution">
    <text evidence="1">The sequence shown here is derived from an EMBL/GenBank/DDBJ whole genome shotgun (WGS) entry which is preliminary data.</text>
</comment>
<dbReference type="EMBL" id="JBBJCI010000223">
    <property type="protein sequence ID" value="KAK7239561.1"/>
    <property type="molecule type" value="Genomic_DNA"/>
</dbReference>
<protein>
    <submittedName>
        <fullName evidence="1">Uncharacterized protein</fullName>
    </submittedName>
</protein>
<dbReference type="KEGG" id="aaf:AURANDRAFT_61550"/>
<reference evidence="1 2" key="1">
    <citation type="submission" date="2024-03" db="EMBL/GenBank/DDBJ databases">
        <title>Aureococcus anophagefferens CCMP1851 and Kratosvirus quantuckense: Draft genome of a second virus-susceptible host strain in the model system.</title>
        <authorList>
            <person name="Chase E."/>
            <person name="Truchon A.R."/>
            <person name="Schepens W."/>
            <person name="Wilhelm S.W."/>
        </authorList>
    </citation>
    <scope>NUCLEOTIDE SEQUENCE [LARGE SCALE GENOMIC DNA]</scope>
    <source>
        <strain evidence="1 2">CCMP1851</strain>
    </source>
</reference>
<proteinExistence type="predicted"/>
<dbReference type="Proteomes" id="UP001363151">
    <property type="component" value="Unassembled WGS sequence"/>
</dbReference>
<evidence type="ECO:0000313" key="1">
    <source>
        <dbReference type="EMBL" id="KAK7239561.1"/>
    </source>
</evidence>
<accession>A0ABR1FVE6</accession>
<gene>
    <name evidence="1" type="ORF">SO694_00028046</name>
</gene>
<name>A0ABR1FVE6_AURAN</name>
<organism evidence="1 2">
    <name type="scientific">Aureococcus anophagefferens</name>
    <name type="common">Harmful bloom alga</name>
    <dbReference type="NCBI Taxonomy" id="44056"/>
    <lineage>
        <taxon>Eukaryota</taxon>
        <taxon>Sar</taxon>
        <taxon>Stramenopiles</taxon>
        <taxon>Ochrophyta</taxon>
        <taxon>Pelagophyceae</taxon>
        <taxon>Pelagomonadales</taxon>
        <taxon>Pelagomonadaceae</taxon>
        <taxon>Aureococcus</taxon>
    </lineage>
</organism>
<evidence type="ECO:0000313" key="2">
    <source>
        <dbReference type="Proteomes" id="UP001363151"/>
    </source>
</evidence>
<keyword evidence="2" id="KW-1185">Reference proteome</keyword>
<sequence>MVQAAPHAEDEESQKPTIVRIPRKKRYSKYRALPPSPAFSAPTDFKKQHGVTLGRAPRPCLLPGPQPYEYSRNVHQLPAEPGPGEYDPRAVLGDGEHFIVDMPDGYPSQLGREALEARLRELRNRVDELHAVRDPSGGGRNPSQKTVLRIEAAHSMRRYQRELAETRLLLRHLAAIERDERAGTPSPDSATLKSTGSTLFTTTSMAASRAISRQGSFPLTVTASRFDWMP</sequence>